<comment type="caution">
    <text evidence="2">The sequence shown here is derived from an EMBL/GenBank/DDBJ whole genome shotgun (WGS) entry which is preliminary data.</text>
</comment>
<feature type="transmembrane region" description="Helical" evidence="1">
    <location>
        <begin position="31"/>
        <end position="56"/>
    </location>
</feature>
<keyword evidence="1" id="KW-1133">Transmembrane helix</keyword>
<accession>A0ABQ8PB81</accession>
<proteinExistence type="predicted"/>
<protein>
    <submittedName>
        <fullName evidence="2">Signal peptide-containing protein</fullName>
    </submittedName>
</protein>
<evidence type="ECO:0000313" key="2">
    <source>
        <dbReference type="EMBL" id="KAJ1614962.1"/>
    </source>
</evidence>
<keyword evidence="1" id="KW-0472">Membrane</keyword>
<organism evidence="2 3">
    <name type="scientific">Cryptosporidium canis</name>
    <dbReference type="NCBI Taxonomy" id="195482"/>
    <lineage>
        <taxon>Eukaryota</taxon>
        <taxon>Sar</taxon>
        <taxon>Alveolata</taxon>
        <taxon>Apicomplexa</taxon>
        <taxon>Conoidasida</taxon>
        <taxon>Coccidia</taxon>
        <taxon>Eucoccidiorida</taxon>
        <taxon>Eimeriorina</taxon>
        <taxon>Cryptosporidiidae</taxon>
        <taxon>Cryptosporidium</taxon>
    </lineage>
</organism>
<name>A0ABQ8PB81_9CRYT</name>
<evidence type="ECO:0000313" key="3">
    <source>
        <dbReference type="Proteomes" id="UP001071777"/>
    </source>
</evidence>
<reference evidence="2" key="1">
    <citation type="submission" date="2022-10" db="EMBL/GenBank/DDBJ databases">
        <title>Adaptive evolution leads to modifications in subtelomeric GC content in a zoonotic Cryptosporidium species.</title>
        <authorList>
            <person name="Li J."/>
            <person name="Feng Y."/>
            <person name="Xiao L."/>
        </authorList>
    </citation>
    <scope>NUCLEOTIDE SEQUENCE</scope>
    <source>
        <strain evidence="2">25894</strain>
    </source>
</reference>
<keyword evidence="1" id="KW-0812">Transmembrane</keyword>
<evidence type="ECO:0000256" key="1">
    <source>
        <dbReference type="SAM" id="Phobius"/>
    </source>
</evidence>
<dbReference type="EMBL" id="JAPCXB010000012">
    <property type="protein sequence ID" value="KAJ1614962.1"/>
    <property type="molecule type" value="Genomic_DNA"/>
</dbReference>
<sequence>MAESDMSSEIATFGGTTAEAPAMETTNEVPLWAIITTSVLSCLLVCTVIAFLIIYFRERERAKTRERIERQFRMAETKKLTRYLQQLRERMMFRNSNGQINRQPNPNFQNGFPPSGGPPVASAQFIHPQSVGPLPQQPPPPQIFNQMGHPVNHPPQIQQPTFNTVPLFAPPVIPPQNIAPNIPPQPMNIPPPNSPPVNPSVTQGTLSLHIHDPSLIPEGPPPVPPPGYVTVPIVLQNENHP</sequence>
<keyword evidence="3" id="KW-1185">Reference proteome</keyword>
<dbReference type="Proteomes" id="UP001071777">
    <property type="component" value="Unassembled WGS sequence"/>
</dbReference>
<gene>
    <name evidence="2" type="ORF">OJ252_348</name>
</gene>